<keyword evidence="2" id="KW-0328">Glycosyltransferase</keyword>
<evidence type="ECO:0000313" key="4">
    <source>
        <dbReference type="EMBL" id="PIP53515.1"/>
    </source>
</evidence>
<protein>
    <recommendedName>
        <fullName evidence="6">Glycosyltransferase 2-like domain-containing protein</fullName>
    </recommendedName>
</protein>
<sequence>MIYQKDINMIKVAIIILHFGDPKITIDCLDSLVKINKNKLEVDIYVLDNQGTINRHSNFNNISTLPFIKNYGFAAGNNFVINKIKNDKYDYYLFLNNDTIVYSDFLIQLTKVIESSKKIGICGPVIEHQVKNKTLYDYGGLTNWQKTQPKHINKINYDTSVNFMERDFVSGCCLCIKSELFHQLNGFNEKYFMYLEDVDLCVRVAKLDYKIVNVPKARIFHLGSKSASENFKIKQSLINSLRFIIAHTPVKYKLSSFIFNTFFYPSLWLRWKLKRAFFVLKTR</sequence>
<dbReference type="InterPro" id="IPR029044">
    <property type="entry name" value="Nucleotide-diphossugar_trans"/>
</dbReference>
<evidence type="ECO:0000256" key="2">
    <source>
        <dbReference type="ARBA" id="ARBA00022676"/>
    </source>
</evidence>
<gene>
    <name evidence="4" type="ORF">COX08_00570</name>
</gene>
<name>A0A2H0B765_9BACT</name>
<proteinExistence type="inferred from homology"/>
<evidence type="ECO:0000256" key="3">
    <source>
        <dbReference type="ARBA" id="ARBA00022679"/>
    </source>
</evidence>
<keyword evidence="3" id="KW-0808">Transferase</keyword>
<evidence type="ECO:0000256" key="1">
    <source>
        <dbReference type="ARBA" id="ARBA00006739"/>
    </source>
</evidence>
<comment type="similarity">
    <text evidence="1">Belongs to the glycosyltransferase 2 family.</text>
</comment>
<dbReference type="Proteomes" id="UP000229459">
    <property type="component" value="Unassembled WGS sequence"/>
</dbReference>
<organism evidence="4 5">
    <name type="scientific">Candidatus Beckwithbacteria bacterium CG23_combo_of_CG06-09_8_20_14_all_34_8</name>
    <dbReference type="NCBI Taxonomy" id="1974497"/>
    <lineage>
        <taxon>Bacteria</taxon>
        <taxon>Candidatus Beckwithiibacteriota</taxon>
    </lineage>
</organism>
<dbReference type="Pfam" id="PF13641">
    <property type="entry name" value="Glyco_tranf_2_3"/>
    <property type="match status" value="1"/>
</dbReference>
<evidence type="ECO:0000313" key="5">
    <source>
        <dbReference type="Proteomes" id="UP000229459"/>
    </source>
</evidence>
<dbReference type="GO" id="GO:0016757">
    <property type="term" value="F:glycosyltransferase activity"/>
    <property type="evidence" value="ECO:0007669"/>
    <property type="project" value="UniProtKB-KW"/>
</dbReference>
<comment type="caution">
    <text evidence="4">The sequence shown here is derived from an EMBL/GenBank/DDBJ whole genome shotgun (WGS) entry which is preliminary data.</text>
</comment>
<dbReference type="CDD" id="cd04186">
    <property type="entry name" value="GT_2_like_c"/>
    <property type="match status" value="1"/>
</dbReference>
<dbReference type="EMBL" id="PCSR01000013">
    <property type="protein sequence ID" value="PIP53515.1"/>
    <property type="molecule type" value="Genomic_DNA"/>
</dbReference>
<evidence type="ECO:0008006" key="6">
    <source>
        <dbReference type="Google" id="ProtNLM"/>
    </source>
</evidence>
<dbReference type="PANTHER" id="PTHR43179">
    <property type="entry name" value="RHAMNOSYLTRANSFERASE WBBL"/>
    <property type="match status" value="1"/>
</dbReference>
<dbReference type="PANTHER" id="PTHR43179:SF12">
    <property type="entry name" value="GALACTOFURANOSYLTRANSFERASE GLFT2"/>
    <property type="match status" value="1"/>
</dbReference>
<accession>A0A2H0B765</accession>
<reference evidence="4 5" key="1">
    <citation type="submission" date="2017-09" db="EMBL/GenBank/DDBJ databases">
        <title>Depth-based differentiation of microbial function through sediment-hosted aquifers and enrichment of novel symbionts in the deep terrestrial subsurface.</title>
        <authorList>
            <person name="Probst A.J."/>
            <person name="Ladd B."/>
            <person name="Jarett J.K."/>
            <person name="Geller-Mcgrath D.E."/>
            <person name="Sieber C.M."/>
            <person name="Emerson J.B."/>
            <person name="Anantharaman K."/>
            <person name="Thomas B.C."/>
            <person name="Malmstrom R."/>
            <person name="Stieglmeier M."/>
            <person name="Klingl A."/>
            <person name="Woyke T."/>
            <person name="Ryan C.M."/>
            <person name="Banfield J.F."/>
        </authorList>
    </citation>
    <scope>NUCLEOTIDE SEQUENCE [LARGE SCALE GENOMIC DNA]</scope>
    <source>
        <strain evidence="4">CG23_combo_of_CG06-09_8_20_14_all_34_8</strain>
    </source>
</reference>
<dbReference type="AlphaFoldDB" id="A0A2H0B765"/>
<dbReference type="SUPFAM" id="SSF53448">
    <property type="entry name" value="Nucleotide-diphospho-sugar transferases"/>
    <property type="match status" value="1"/>
</dbReference>
<dbReference type="Gene3D" id="3.90.550.10">
    <property type="entry name" value="Spore Coat Polysaccharide Biosynthesis Protein SpsA, Chain A"/>
    <property type="match status" value="1"/>
</dbReference>